<dbReference type="EMBL" id="JAJJPB010000002">
    <property type="protein sequence ID" value="MCC9294041.1"/>
    <property type="molecule type" value="Genomic_DNA"/>
</dbReference>
<evidence type="ECO:0000313" key="2">
    <source>
        <dbReference type="Proteomes" id="UP001165422"/>
    </source>
</evidence>
<name>A0ABS8N2K8_9CLOT</name>
<protein>
    <submittedName>
        <fullName evidence="1">Uncharacterized protein</fullName>
    </submittedName>
</protein>
<reference evidence="1" key="1">
    <citation type="submission" date="2021-11" db="EMBL/GenBank/DDBJ databases">
        <authorList>
            <person name="Qingchun L."/>
            <person name="Dong Z."/>
            <person name="Zongwei Q."/>
            <person name="Jia Z."/>
            <person name="Duotao L."/>
        </authorList>
    </citation>
    <scope>NUCLEOTIDE SEQUENCE</scope>
    <source>
        <strain evidence="1">WLY-B-L2</strain>
    </source>
</reference>
<dbReference type="RefSeq" id="WP_150356529.1">
    <property type="nucleotide sequence ID" value="NZ_JAJJPB010000002.1"/>
</dbReference>
<proteinExistence type="predicted"/>
<keyword evidence="2" id="KW-1185">Reference proteome</keyword>
<sequence>MHRKVFLEVNDTDMVYREVPNKNFIFNLFNSRVINKNIVSIKGIKVNLKNRNLVILAHGEEVYVMLMKLPRVSRTNIFKIIREELKNKFKKTDDIMFSYDIIRRCKYNLEVMVFCMNYRNGKVIEECHNAGFHIAGIVPIQFYIWENYKDKIKSENYIFVLMRNEVLYFIACHKCKMIFNNVFKNIKKDDFFDILEQFQMKLSILMTDFKFTYIYFVGFPYKDTIEEVSKQYICKDFGKFIVK</sequence>
<organism evidence="1 2">
    <name type="scientific">Clostridium aromativorans</name>
    <dbReference type="NCBI Taxonomy" id="2836848"/>
    <lineage>
        <taxon>Bacteria</taxon>
        <taxon>Bacillati</taxon>
        <taxon>Bacillota</taxon>
        <taxon>Clostridia</taxon>
        <taxon>Eubacteriales</taxon>
        <taxon>Clostridiaceae</taxon>
        <taxon>Clostridium</taxon>
    </lineage>
</organism>
<comment type="caution">
    <text evidence="1">The sequence shown here is derived from an EMBL/GenBank/DDBJ whole genome shotgun (WGS) entry which is preliminary data.</text>
</comment>
<accession>A0ABS8N2K8</accession>
<gene>
    <name evidence="1" type="ORF">LN736_04045</name>
</gene>
<evidence type="ECO:0000313" key="1">
    <source>
        <dbReference type="EMBL" id="MCC9294041.1"/>
    </source>
</evidence>
<dbReference type="Proteomes" id="UP001165422">
    <property type="component" value="Unassembled WGS sequence"/>
</dbReference>